<dbReference type="RefSeq" id="XP_026245875.1">
    <property type="nucleotide sequence ID" value="XM_026390090.1"/>
</dbReference>
<dbReference type="GO" id="GO:0008270">
    <property type="term" value="F:zinc ion binding"/>
    <property type="evidence" value="ECO:0007669"/>
    <property type="project" value="UniProtKB-KW"/>
</dbReference>
<feature type="compositionally biased region" description="Polar residues" evidence="8">
    <location>
        <begin position="248"/>
        <end position="258"/>
    </location>
</feature>
<dbReference type="GO" id="GO:0031849">
    <property type="term" value="F:olfactory receptor binding"/>
    <property type="evidence" value="ECO:0007669"/>
    <property type="project" value="TreeGrafter"/>
</dbReference>
<reference evidence="11" key="1">
    <citation type="submission" date="2025-08" db="UniProtKB">
        <authorList>
            <consortium name="Ensembl"/>
        </authorList>
    </citation>
    <scope>IDENTIFICATION</scope>
</reference>
<accession>A0A8D2HZW8</accession>
<organism evidence="11 12">
    <name type="scientific">Urocitellus parryii</name>
    <name type="common">Arctic ground squirrel</name>
    <name type="synonym">Spermophilus parryii</name>
    <dbReference type="NCBI Taxonomy" id="9999"/>
    <lineage>
        <taxon>Eukaryota</taxon>
        <taxon>Metazoa</taxon>
        <taxon>Chordata</taxon>
        <taxon>Craniata</taxon>
        <taxon>Vertebrata</taxon>
        <taxon>Euteleostomi</taxon>
        <taxon>Mammalia</taxon>
        <taxon>Eutheria</taxon>
        <taxon>Euarchontoglires</taxon>
        <taxon>Glires</taxon>
        <taxon>Rodentia</taxon>
        <taxon>Sciuromorpha</taxon>
        <taxon>Sciuridae</taxon>
        <taxon>Xerinae</taxon>
        <taxon>Marmotini</taxon>
        <taxon>Urocitellus</taxon>
    </lineage>
</organism>
<comment type="subcellular location">
    <subcellularLocation>
        <location evidence="1">Membrane</location>
        <topology evidence="1">Single-pass membrane protein</topology>
    </subcellularLocation>
</comment>
<feature type="region of interest" description="Disordered" evidence="8">
    <location>
        <begin position="218"/>
        <end position="399"/>
    </location>
</feature>
<evidence type="ECO:0000256" key="9">
    <source>
        <dbReference type="SAM" id="Phobius"/>
    </source>
</evidence>
<evidence type="ECO:0000259" key="10">
    <source>
        <dbReference type="SMART" id="SM01328"/>
    </source>
</evidence>
<keyword evidence="6 9" id="KW-1133">Transmembrane helix</keyword>
<dbReference type="GO" id="GO:0006612">
    <property type="term" value="P:protein targeting to membrane"/>
    <property type="evidence" value="ECO:0007669"/>
    <property type="project" value="TreeGrafter"/>
</dbReference>
<evidence type="ECO:0000256" key="5">
    <source>
        <dbReference type="ARBA" id="ARBA00022833"/>
    </source>
</evidence>
<keyword evidence="7 9" id="KW-0472">Membrane</keyword>
<dbReference type="RefSeq" id="XP_026245871.1">
    <property type="nucleotide sequence ID" value="XM_026390086.1"/>
</dbReference>
<dbReference type="GO" id="GO:0001580">
    <property type="term" value="P:detection of chemical stimulus involved in sensory perception of bitter taste"/>
    <property type="evidence" value="ECO:0007669"/>
    <property type="project" value="TreeGrafter"/>
</dbReference>
<protein>
    <recommendedName>
        <fullName evidence="10">3CxxC-type domain-containing protein</fullName>
    </recommendedName>
</protein>
<dbReference type="GeneID" id="113183702"/>
<dbReference type="Pfam" id="PF13695">
    <property type="entry name" value="Zn_ribbon_3CxxC"/>
    <property type="match status" value="1"/>
</dbReference>
<dbReference type="GeneTree" id="ENSGT00940000162454"/>
<dbReference type="Ensembl" id="ENSUPAT00010022914.1">
    <property type="protein sequence ID" value="ENSUPAP00010020144.1"/>
    <property type="gene ID" value="ENSUPAG00010015958.1"/>
</dbReference>
<dbReference type="AlphaFoldDB" id="A0A8D2HZW8"/>
<dbReference type="RefSeq" id="XP_026245872.1">
    <property type="nucleotide sequence ID" value="XM_026390087.1"/>
</dbReference>
<keyword evidence="3" id="KW-0479">Metal-binding</keyword>
<keyword evidence="5" id="KW-0862">Zinc</keyword>
<dbReference type="Proteomes" id="UP000694417">
    <property type="component" value="Unplaced"/>
</dbReference>
<dbReference type="InterPro" id="IPR027377">
    <property type="entry name" value="ZAR1/RTP1-5-like_Znf-3CxxC"/>
</dbReference>
<feature type="domain" description="3CxxC-type" evidence="10">
    <location>
        <begin position="52"/>
        <end position="164"/>
    </location>
</feature>
<dbReference type="SMART" id="SM01328">
    <property type="entry name" value="zf-3CxxC"/>
    <property type="match status" value="1"/>
</dbReference>
<feature type="compositionally biased region" description="Polar residues" evidence="8">
    <location>
        <begin position="285"/>
        <end position="295"/>
    </location>
</feature>
<evidence type="ECO:0000256" key="2">
    <source>
        <dbReference type="ARBA" id="ARBA00022692"/>
    </source>
</evidence>
<reference evidence="11" key="2">
    <citation type="submission" date="2025-09" db="UniProtKB">
        <authorList>
            <consortium name="Ensembl"/>
        </authorList>
    </citation>
    <scope>IDENTIFICATION</scope>
</reference>
<evidence type="ECO:0000256" key="6">
    <source>
        <dbReference type="ARBA" id="ARBA00022989"/>
    </source>
</evidence>
<evidence type="ECO:0000256" key="4">
    <source>
        <dbReference type="ARBA" id="ARBA00022771"/>
    </source>
</evidence>
<feature type="compositionally biased region" description="Polar residues" evidence="8">
    <location>
        <begin position="372"/>
        <end position="381"/>
    </location>
</feature>
<evidence type="ECO:0000256" key="8">
    <source>
        <dbReference type="SAM" id="MobiDB-lite"/>
    </source>
</evidence>
<dbReference type="PANTHER" id="PTHR14402:SF9">
    <property type="entry name" value="RECEPTOR-TRANSPORTING PROTEIN 3"/>
    <property type="match status" value="1"/>
</dbReference>
<keyword evidence="2 9" id="KW-0812">Transmembrane</keyword>
<dbReference type="GO" id="GO:0016020">
    <property type="term" value="C:membrane"/>
    <property type="evidence" value="ECO:0007669"/>
    <property type="project" value="UniProtKB-SubCell"/>
</dbReference>
<name>A0A8D2HZW8_UROPR</name>
<keyword evidence="4" id="KW-0863">Zinc-finger</keyword>
<evidence type="ECO:0000313" key="12">
    <source>
        <dbReference type="Proteomes" id="UP000694417"/>
    </source>
</evidence>
<dbReference type="GO" id="GO:0051205">
    <property type="term" value="P:protein insertion into membrane"/>
    <property type="evidence" value="ECO:0007669"/>
    <property type="project" value="TreeGrafter"/>
</dbReference>
<gene>
    <name evidence="11" type="primary">Rtp3</name>
</gene>
<feature type="transmembrane region" description="Helical" evidence="9">
    <location>
        <begin position="451"/>
        <end position="471"/>
    </location>
</feature>
<sequence length="475" mass="52274">MADKKGQDIEAWRQVFQMLIQEVKPWHKWTLTADKGLLSNVLQPGWMQYQLWTFARFQCSSCSRSWASAHVQVLFHMHWSEKKHRGQVKMRVFAQRCKKCPQAPFEVPEFTQENISRVLNNLVIRILKKCYREGFKIVEEIPAIKDICLQGPHDSQNCEACLQGSCAQSGLGLAKESPVPTPSKDAGEPRLTAACTNLPCSPSASRVDKILTSAVSLKVSNPPKADPKVRHSSEPPTAPRILNPQVPPMSTVSPQISNPPKADPKVRHSSEPPTAPRILNPQVPPMSTVSPQISNPPKADPKVRHSSEPPTAPRCLTPQVSPRSTVNPKVPDSPKADPKVRPSSKPPNAPRFPTQQVPPRSSPPPVRATRMPSPTKNNTATDAAARVTRPKTGNLLPSSPLLALPIRPANFPTSWSPEANTTCQMESRIQIYPESGHFYSSPSRNCVSGCLSTSCCCLLLIIVVVVTMIMVKNTF</sequence>
<evidence type="ECO:0000313" key="11">
    <source>
        <dbReference type="Ensembl" id="ENSUPAP00010020144.1"/>
    </source>
</evidence>
<evidence type="ECO:0000256" key="1">
    <source>
        <dbReference type="ARBA" id="ARBA00004167"/>
    </source>
</evidence>
<dbReference type="InterPro" id="IPR026096">
    <property type="entry name" value="R-trans_p"/>
</dbReference>
<dbReference type="CTD" id="83597"/>
<feature type="compositionally biased region" description="Polar residues" evidence="8">
    <location>
        <begin position="318"/>
        <end position="327"/>
    </location>
</feature>
<dbReference type="PANTHER" id="PTHR14402">
    <property type="entry name" value="RECEPTOR TRANSPORTING PROTEIN"/>
    <property type="match status" value="1"/>
</dbReference>
<evidence type="ECO:0000256" key="7">
    <source>
        <dbReference type="ARBA" id="ARBA00023136"/>
    </source>
</evidence>
<keyword evidence="12" id="KW-1185">Reference proteome</keyword>
<evidence type="ECO:0000256" key="3">
    <source>
        <dbReference type="ARBA" id="ARBA00022723"/>
    </source>
</evidence>
<dbReference type="GO" id="GO:0005737">
    <property type="term" value="C:cytoplasm"/>
    <property type="evidence" value="ECO:0007669"/>
    <property type="project" value="TreeGrafter"/>
</dbReference>
<dbReference type="RefSeq" id="XP_026245874.1">
    <property type="nucleotide sequence ID" value="XM_026390089.1"/>
</dbReference>
<dbReference type="RefSeq" id="XP_026245873.1">
    <property type="nucleotide sequence ID" value="XM_026390088.1"/>
</dbReference>
<proteinExistence type="predicted"/>